<dbReference type="GO" id="GO:0004725">
    <property type="term" value="F:protein tyrosine phosphatase activity"/>
    <property type="evidence" value="ECO:0007669"/>
    <property type="project" value="UniProtKB-EC"/>
</dbReference>
<dbReference type="RefSeq" id="WP_196991261.1">
    <property type="nucleotide sequence ID" value="NZ_JADWYR010000002.1"/>
</dbReference>
<dbReference type="EC" id="3.1.3.48" evidence="2"/>
<dbReference type="AlphaFoldDB" id="A0A931E6N9"/>
<evidence type="ECO:0000256" key="3">
    <source>
        <dbReference type="ARBA" id="ARBA00022801"/>
    </source>
</evidence>
<evidence type="ECO:0000313" key="5">
    <source>
        <dbReference type="EMBL" id="MBG9377162.1"/>
    </source>
</evidence>
<comment type="similarity">
    <text evidence="1">Belongs to the metallo-dependent hydrolases superfamily. CpsB/CapC family.</text>
</comment>
<sequence>MFSFFKKSSASATADLSFIGADMHSHLLPGIDDGLQTLEESVLFISELYNLGYRKLICTPHIISDIYPNSPETILPKLELVRAELSKRNIDIQLEAAAEYMVDIDMEKLITDNKQLLTFGQNLILIEMSFVAPSANIEQVIFQLRLKGLQPVLAHPERYSYYHKDFEKYAHYLDLGCILQVNLLSLLGYYGKPVKAIAEKLVKQNMVELLGTDMHHDKHLMALKDLASKKEFYRFFEGVEIKNKQLLM</sequence>
<evidence type="ECO:0000256" key="1">
    <source>
        <dbReference type="ARBA" id="ARBA00005750"/>
    </source>
</evidence>
<dbReference type="SUPFAM" id="SSF89550">
    <property type="entry name" value="PHP domain-like"/>
    <property type="match status" value="1"/>
</dbReference>
<dbReference type="EMBL" id="JADWYR010000002">
    <property type="protein sequence ID" value="MBG9377162.1"/>
    <property type="molecule type" value="Genomic_DNA"/>
</dbReference>
<keyword evidence="6" id="KW-1185">Reference proteome</keyword>
<organism evidence="5 6">
    <name type="scientific">Panacibacter microcysteis</name>
    <dbReference type="NCBI Taxonomy" id="2793269"/>
    <lineage>
        <taxon>Bacteria</taxon>
        <taxon>Pseudomonadati</taxon>
        <taxon>Bacteroidota</taxon>
        <taxon>Chitinophagia</taxon>
        <taxon>Chitinophagales</taxon>
        <taxon>Chitinophagaceae</taxon>
        <taxon>Panacibacter</taxon>
    </lineage>
</organism>
<accession>A0A931E6N9</accession>
<dbReference type="PANTHER" id="PTHR39181">
    <property type="entry name" value="TYROSINE-PROTEIN PHOSPHATASE YWQE"/>
    <property type="match status" value="1"/>
</dbReference>
<evidence type="ECO:0000313" key="6">
    <source>
        <dbReference type="Proteomes" id="UP000628448"/>
    </source>
</evidence>
<dbReference type="InterPro" id="IPR016667">
    <property type="entry name" value="Caps_polysacc_synth_CpsB/CapC"/>
</dbReference>
<comment type="caution">
    <text evidence="5">The sequence shown here is derived from an EMBL/GenBank/DDBJ whole genome shotgun (WGS) entry which is preliminary data.</text>
</comment>
<dbReference type="Pfam" id="PF19567">
    <property type="entry name" value="CpsB_CapC"/>
    <property type="match status" value="1"/>
</dbReference>
<name>A0A931E6N9_9BACT</name>
<comment type="catalytic activity">
    <reaction evidence="4">
        <text>O-phospho-L-tyrosyl-[protein] + H2O = L-tyrosyl-[protein] + phosphate</text>
        <dbReference type="Rhea" id="RHEA:10684"/>
        <dbReference type="Rhea" id="RHEA-COMP:10136"/>
        <dbReference type="Rhea" id="RHEA-COMP:20101"/>
        <dbReference type="ChEBI" id="CHEBI:15377"/>
        <dbReference type="ChEBI" id="CHEBI:43474"/>
        <dbReference type="ChEBI" id="CHEBI:46858"/>
        <dbReference type="ChEBI" id="CHEBI:61978"/>
        <dbReference type="EC" id="3.1.3.48"/>
    </reaction>
</comment>
<dbReference type="InterPro" id="IPR016195">
    <property type="entry name" value="Pol/histidinol_Pase-like"/>
</dbReference>
<evidence type="ECO:0000256" key="4">
    <source>
        <dbReference type="ARBA" id="ARBA00051722"/>
    </source>
</evidence>
<reference evidence="5" key="1">
    <citation type="submission" date="2020-11" db="EMBL/GenBank/DDBJ databases">
        <title>Bacterial whole genome sequence for Panacibacter sp. DH6.</title>
        <authorList>
            <person name="Le V."/>
            <person name="Ko S."/>
            <person name="Ahn C.-Y."/>
            <person name="Oh H.-M."/>
        </authorList>
    </citation>
    <scope>NUCLEOTIDE SEQUENCE</scope>
    <source>
        <strain evidence="5">DH6</strain>
    </source>
</reference>
<dbReference type="PANTHER" id="PTHR39181:SF1">
    <property type="entry name" value="TYROSINE-PROTEIN PHOSPHATASE YWQE"/>
    <property type="match status" value="1"/>
</dbReference>
<dbReference type="Gene3D" id="3.20.20.140">
    <property type="entry name" value="Metal-dependent hydrolases"/>
    <property type="match status" value="1"/>
</dbReference>
<proteinExistence type="inferred from homology"/>
<dbReference type="Proteomes" id="UP000628448">
    <property type="component" value="Unassembled WGS sequence"/>
</dbReference>
<protein>
    <recommendedName>
        <fullName evidence="2">protein-tyrosine-phosphatase</fullName>
        <ecNumber evidence="2">3.1.3.48</ecNumber>
    </recommendedName>
</protein>
<keyword evidence="3" id="KW-0378">Hydrolase</keyword>
<evidence type="ECO:0000256" key="2">
    <source>
        <dbReference type="ARBA" id="ARBA00013064"/>
    </source>
</evidence>
<dbReference type="GO" id="GO:0030145">
    <property type="term" value="F:manganese ion binding"/>
    <property type="evidence" value="ECO:0007669"/>
    <property type="project" value="InterPro"/>
</dbReference>
<gene>
    <name evidence="5" type="ORF">I5907_13040</name>
</gene>